<feature type="domain" description="Integrase catalytic" evidence="1">
    <location>
        <begin position="66"/>
        <end position="167"/>
    </location>
</feature>
<dbReference type="InterPro" id="IPR001584">
    <property type="entry name" value="Integrase_cat-core"/>
</dbReference>
<reference evidence="2 3" key="1">
    <citation type="journal article" date="2018" name="Sci. Rep.">
        <title>Genomic signatures of local adaptation to the degree of environmental predictability in rotifers.</title>
        <authorList>
            <person name="Franch-Gras L."/>
            <person name="Hahn C."/>
            <person name="Garcia-Roger E.M."/>
            <person name="Carmona M.J."/>
            <person name="Serra M."/>
            <person name="Gomez A."/>
        </authorList>
    </citation>
    <scope>NUCLEOTIDE SEQUENCE [LARGE SCALE GENOMIC DNA]</scope>
    <source>
        <strain evidence="2">HYR1</strain>
    </source>
</reference>
<dbReference type="InterPro" id="IPR036397">
    <property type="entry name" value="RNaseH_sf"/>
</dbReference>
<dbReference type="InterPro" id="IPR012337">
    <property type="entry name" value="RNaseH-like_sf"/>
</dbReference>
<dbReference type="SUPFAM" id="SSF53098">
    <property type="entry name" value="Ribonuclease H-like"/>
    <property type="match status" value="1"/>
</dbReference>
<dbReference type="Proteomes" id="UP000276133">
    <property type="component" value="Unassembled WGS sequence"/>
</dbReference>
<evidence type="ECO:0000313" key="3">
    <source>
        <dbReference type="Proteomes" id="UP000276133"/>
    </source>
</evidence>
<dbReference type="OrthoDB" id="413122at2759"/>
<dbReference type="GO" id="GO:0015074">
    <property type="term" value="P:DNA integration"/>
    <property type="evidence" value="ECO:0007669"/>
    <property type="project" value="InterPro"/>
</dbReference>
<dbReference type="GO" id="GO:0003676">
    <property type="term" value="F:nucleic acid binding"/>
    <property type="evidence" value="ECO:0007669"/>
    <property type="project" value="InterPro"/>
</dbReference>
<evidence type="ECO:0000313" key="2">
    <source>
        <dbReference type="EMBL" id="RNA04988.1"/>
    </source>
</evidence>
<dbReference type="PROSITE" id="PS50994">
    <property type="entry name" value="INTEGRASE"/>
    <property type="match status" value="1"/>
</dbReference>
<evidence type="ECO:0000259" key="1">
    <source>
        <dbReference type="PROSITE" id="PS50994"/>
    </source>
</evidence>
<gene>
    <name evidence="2" type="ORF">BpHYR1_054071</name>
</gene>
<accession>A0A3M7Q216</accession>
<sequence>FGNFISPTLFAKREASLKALEALRNTDDTQFIASDDDDADFLDDHNFLDEFDEVDADIDEDSKERNIKFPLKKKWMIQANMSLIRLKVQSIGEYPTKYPCVEPIISKTTKEIADNLWKFKCLFGPPKVILSDQGTDFSNTFVDNLINRIGAEHVITSKSITQTNGQD</sequence>
<feature type="non-terminal residue" evidence="2">
    <location>
        <position position="1"/>
    </location>
</feature>
<keyword evidence="3" id="KW-1185">Reference proteome</keyword>
<organism evidence="2 3">
    <name type="scientific">Brachionus plicatilis</name>
    <name type="common">Marine rotifer</name>
    <name type="synonym">Brachionus muelleri</name>
    <dbReference type="NCBI Taxonomy" id="10195"/>
    <lineage>
        <taxon>Eukaryota</taxon>
        <taxon>Metazoa</taxon>
        <taxon>Spiralia</taxon>
        <taxon>Gnathifera</taxon>
        <taxon>Rotifera</taxon>
        <taxon>Eurotatoria</taxon>
        <taxon>Monogononta</taxon>
        <taxon>Pseudotrocha</taxon>
        <taxon>Ploima</taxon>
        <taxon>Brachionidae</taxon>
        <taxon>Brachionus</taxon>
    </lineage>
</organism>
<name>A0A3M7Q216_BRAPC</name>
<dbReference type="EMBL" id="REGN01007899">
    <property type="protein sequence ID" value="RNA04988.1"/>
    <property type="molecule type" value="Genomic_DNA"/>
</dbReference>
<proteinExistence type="predicted"/>
<dbReference type="Gene3D" id="3.30.420.10">
    <property type="entry name" value="Ribonuclease H-like superfamily/Ribonuclease H"/>
    <property type="match status" value="1"/>
</dbReference>
<comment type="caution">
    <text evidence="2">The sequence shown here is derived from an EMBL/GenBank/DDBJ whole genome shotgun (WGS) entry which is preliminary data.</text>
</comment>
<protein>
    <submittedName>
        <fullName evidence="2">Gag-pol fusion</fullName>
    </submittedName>
</protein>
<dbReference type="AlphaFoldDB" id="A0A3M7Q216"/>